<dbReference type="AlphaFoldDB" id="A0A7T0DXU3"/>
<dbReference type="PANTHER" id="PTHR45138:SF24">
    <property type="entry name" value="DIGUANYLATE CYCLASE DGCC-RELATED"/>
    <property type="match status" value="1"/>
</dbReference>
<dbReference type="Gene3D" id="3.30.70.270">
    <property type="match status" value="1"/>
</dbReference>
<dbReference type="NCBIfam" id="NF007599">
    <property type="entry name" value="PRK10245.1"/>
    <property type="match status" value="1"/>
</dbReference>
<keyword evidence="6" id="KW-0812">Transmembrane</keyword>
<evidence type="ECO:0000259" key="7">
    <source>
        <dbReference type="PROSITE" id="PS50887"/>
    </source>
</evidence>
<dbReference type="PANTHER" id="PTHR45138">
    <property type="entry name" value="REGULATORY COMPONENTS OF SENSORY TRANSDUCTION SYSTEM"/>
    <property type="match status" value="1"/>
</dbReference>
<evidence type="ECO:0000256" key="5">
    <source>
        <dbReference type="ARBA" id="ARBA00034247"/>
    </source>
</evidence>
<dbReference type="SUPFAM" id="SSF55073">
    <property type="entry name" value="Nucleotide cyclase"/>
    <property type="match status" value="1"/>
</dbReference>
<dbReference type="EC" id="2.7.7.65" evidence="3"/>
<evidence type="ECO:0000256" key="6">
    <source>
        <dbReference type="SAM" id="Phobius"/>
    </source>
</evidence>
<dbReference type="PROSITE" id="PS50887">
    <property type="entry name" value="GGDEF"/>
    <property type="match status" value="1"/>
</dbReference>
<sequence length="367" mass="41499">MMNDENFYNKESIREEWHQNLSQDDSHRTGIRFARRVRLARMVGLAAMFFPIAGVLVTQFLAGGWWLLLVGWAFVWPHLAWQITCRAPDPFRREIVNLKVDAVIAGVWIGLMGGNALPTTALVMMIGMNMMGSGGCRLFLAGVTMTLLSAVVTLSLTGRIVTFSPEPLEWWLTLPVFMLYPMLFAWVSHQTAVRLAENRHRLELMSTHDGMTGVFNRRHWETLLRNEYEQCRHNHRQTTILLIDIDHFKGINDTWGHDVGDEAIIAITRQLQMTLRSGDFIGRFGGDEFAIIMSGTPAENAIAAMSRVHERLKKLSLPGAPSERLRISVGVAPWSTQFGHYREWLKAADIALYKAKNAGRGRTEVAA</sequence>
<gene>
    <name evidence="8" type="primary">adrA</name>
    <name evidence="8" type="synonym">dgcC</name>
    <name evidence="8" type="ORF">IDM36_04880</name>
</gene>
<dbReference type="GO" id="GO:0043709">
    <property type="term" value="P:cell adhesion involved in single-species biofilm formation"/>
    <property type="evidence" value="ECO:0007669"/>
    <property type="project" value="TreeGrafter"/>
</dbReference>
<evidence type="ECO:0000256" key="1">
    <source>
        <dbReference type="ARBA" id="ARBA00001946"/>
    </source>
</evidence>
<proteinExistence type="predicted"/>
<keyword evidence="8" id="KW-0548">Nucleotidyltransferase</keyword>
<dbReference type="EMBL" id="CP061801">
    <property type="protein sequence ID" value="QPK01475.1"/>
    <property type="molecule type" value="Genomic_DNA"/>
</dbReference>
<dbReference type="InterPro" id="IPR050469">
    <property type="entry name" value="Diguanylate_Cyclase"/>
</dbReference>
<dbReference type="Pfam" id="PF00990">
    <property type="entry name" value="GGDEF"/>
    <property type="match status" value="1"/>
</dbReference>
<feature type="transmembrane region" description="Helical" evidence="6">
    <location>
        <begin position="138"/>
        <end position="158"/>
    </location>
</feature>
<comment type="cofactor">
    <cofactor evidence="1">
        <name>Mg(2+)</name>
        <dbReference type="ChEBI" id="CHEBI:18420"/>
    </cofactor>
</comment>
<dbReference type="InterPro" id="IPR029787">
    <property type="entry name" value="Nucleotide_cyclase"/>
</dbReference>
<name>A0A7T0DXU3_9ENTR</name>
<comment type="catalytic activity">
    <reaction evidence="5">
        <text>2 GTP = 3',3'-c-di-GMP + 2 diphosphate</text>
        <dbReference type="Rhea" id="RHEA:24898"/>
        <dbReference type="ChEBI" id="CHEBI:33019"/>
        <dbReference type="ChEBI" id="CHEBI:37565"/>
        <dbReference type="ChEBI" id="CHEBI:58805"/>
        <dbReference type="EC" id="2.7.7.65"/>
    </reaction>
</comment>
<dbReference type="GO" id="GO:0005886">
    <property type="term" value="C:plasma membrane"/>
    <property type="evidence" value="ECO:0007669"/>
    <property type="project" value="TreeGrafter"/>
</dbReference>
<keyword evidence="8" id="KW-0808">Transferase</keyword>
<dbReference type="FunFam" id="3.30.70.270:FF:000001">
    <property type="entry name" value="Diguanylate cyclase domain protein"/>
    <property type="match status" value="1"/>
</dbReference>
<keyword evidence="4" id="KW-0342">GTP-binding</keyword>
<evidence type="ECO:0000313" key="8">
    <source>
        <dbReference type="EMBL" id="QPK01475.1"/>
    </source>
</evidence>
<keyword evidence="6" id="KW-1133">Transmembrane helix</keyword>
<dbReference type="NCBIfam" id="TIGR00254">
    <property type="entry name" value="GGDEF"/>
    <property type="match status" value="1"/>
</dbReference>
<feature type="transmembrane region" description="Helical" evidence="6">
    <location>
        <begin position="102"/>
        <end position="126"/>
    </location>
</feature>
<accession>A0A7T0DXU3</accession>
<dbReference type="InterPro" id="IPR000160">
    <property type="entry name" value="GGDEF_dom"/>
</dbReference>
<feature type="transmembrane region" description="Helical" evidence="6">
    <location>
        <begin position="170"/>
        <end position="189"/>
    </location>
</feature>
<dbReference type="InterPro" id="IPR007894">
    <property type="entry name" value="MASE2"/>
</dbReference>
<feature type="domain" description="GGDEF" evidence="7">
    <location>
        <begin position="236"/>
        <end position="367"/>
    </location>
</feature>
<comment type="pathway">
    <text evidence="2">Purine metabolism; 3',5'-cyclic di-GMP biosynthesis.</text>
</comment>
<evidence type="ECO:0000256" key="3">
    <source>
        <dbReference type="ARBA" id="ARBA00012528"/>
    </source>
</evidence>
<feature type="transmembrane region" description="Helical" evidence="6">
    <location>
        <begin position="42"/>
        <end position="68"/>
    </location>
</feature>
<dbReference type="GO" id="GO:0052621">
    <property type="term" value="F:diguanylate cyclase activity"/>
    <property type="evidence" value="ECO:0007669"/>
    <property type="project" value="UniProtKB-EC"/>
</dbReference>
<dbReference type="CDD" id="cd01949">
    <property type="entry name" value="GGDEF"/>
    <property type="match status" value="1"/>
</dbReference>
<dbReference type="GO" id="GO:0005525">
    <property type="term" value="F:GTP binding"/>
    <property type="evidence" value="ECO:0007669"/>
    <property type="project" value="UniProtKB-KW"/>
</dbReference>
<dbReference type="GO" id="GO:1902201">
    <property type="term" value="P:negative regulation of bacterial-type flagellum-dependent cell motility"/>
    <property type="evidence" value="ECO:0007669"/>
    <property type="project" value="TreeGrafter"/>
</dbReference>
<keyword evidence="6" id="KW-0472">Membrane</keyword>
<dbReference type="Pfam" id="PF05230">
    <property type="entry name" value="MASE2"/>
    <property type="match status" value="1"/>
</dbReference>
<dbReference type="InterPro" id="IPR043128">
    <property type="entry name" value="Rev_trsase/Diguanyl_cyclase"/>
</dbReference>
<keyword evidence="4" id="KW-0547">Nucleotide-binding</keyword>
<protein>
    <recommendedName>
        <fullName evidence="3">diguanylate cyclase</fullName>
        <ecNumber evidence="3">2.7.7.65</ecNumber>
    </recommendedName>
</protein>
<reference evidence="8" key="1">
    <citation type="submission" date="2020-09" db="EMBL/GenBank/DDBJ databases">
        <title>First Report of a novel Colistin-Resistant species of Enterobacter cloacae complex Producing MCR-5 isolated from hospital sewage water.</title>
        <authorList>
            <person name="Zhou K."/>
        </authorList>
    </citation>
    <scope>NUCLEOTIDE SEQUENCE [LARGE SCALE GENOMIC DNA]</scope>
    <source>
        <strain evidence="8">HSW1412</strain>
    </source>
</reference>
<organism evidence="8">
    <name type="scientific">Enterobacter mori</name>
    <dbReference type="NCBI Taxonomy" id="539813"/>
    <lineage>
        <taxon>Bacteria</taxon>
        <taxon>Pseudomonadati</taxon>
        <taxon>Pseudomonadota</taxon>
        <taxon>Gammaproteobacteria</taxon>
        <taxon>Enterobacterales</taxon>
        <taxon>Enterobacteriaceae</taxon>
        <taxon>Enterobacter</taxon>
    </lineage>
</organism>
<evidence type="ECO:0000256" key="2">
    <source>
        <dbReference type="ARBA" id="ARBA00004665"/>
    </source>
</evidence>
<evidence type="ECO:0000256" key="4">
    <source>
        <dbReference type="ARBA" id="ARBA00023134"/>
    </source>
</evidence>
<dbReference type="SMART" id="SM00267">
    <property type="entry name" value="GGDEF"/>
    <property type="match status" value="1"/>
</dbReference>